<dbReference type="InterPro" id="IPR050541">
    <property type="entry name" value="LRR_TM_domain-containing"/>
</dbReference>
<feature type="transmembrane region" description="Helical" evidence="4">
    <location>
        <begin position="31"/>
        <end position="58"/>
    </location>
</feature>
<dbReference type="GO" id="GO:0005886">
    <property type="term" value="C:plasma membrane"/>
    <property type="evidence" value="ECO:0007669"/>
    <property type="project" value="TreeGrafter"/>
</dbReference>
<keyword evidence="4" id="KW-0812">Transmembrane</keyword>
<gene>
    <name evidence="5" type="ORF">APLA_LOCUS14843</name>
</gene>
<evidence type="ECO:0000256" key="1">
    <source>
        <dbReference type="ARBA" id="ARBA00022614"/>
    </source>
</evidence>
<evidence type="ECO:0000313" key="5">
    <source>
        <dbReference type="EMBL" id="CAB3255319.1"/>
    </source>
</evidence>
<dbReference type="InterPro" id="IPR003591">
    <property type="entry name" value="Leu-rich_rpt_typical-subtyp"/>
</dbReference>
<evidence type="ECO:0000256" key="2">
    <source>
        <dbReference type="ARBA" id="ARBA00022729"/>
    </source>
</evidence>
<dbReference type="SUPFAM" id="SSF52058">
    <property type="entry name" value="L domain-like"/>
    <property type="match status" value="1"/>
</dbReference>
<name>A0A8S1B8Z1_ARCPL</name>
<comment type="caution">
    <text evidence="5">The sequence shown here is derived from an EMBL/GenBank/DDBJ whole genome shotgun (WGS) entry which is preliminary data.</text>
</comment>
<dbReference type="AlphaFoldDB" id="A0A8S1B8Z1"/>
<keyword evidence="3" id="KW-0677">Repeat</keyword>
<proteinExistence type="predicted"/>
<sequence length="693" mass="78049">MTRMQLLRSTSLKRFKGFSSIVRNASFSSGWLHLAIQGLFAVIIVTSFILILLVALHYASDNGSDTDQAENRCFTKSCIVACTQVPYYGNFEDDIVFTVSQLPESCSGFYLALHNPMFHHGTLKSDWIPRLRLPIIELSITGGNLNHLTPNAFLHLHTAHIRSLILHDLIIKTWDTDSLVGLTHLEKLWIDKSTIVDVAANVFRSVHNTLESLTISHSRQWDPANITGTMNLPSVTIVDFSNNIFNDVLGKNSFTGLGSCKMLYLNSCNISAIGEGAFDNLFAIETLFLNDNNLVTIPNDLFKNILTITNPTARINLHDNNWHCGCFTNNMRQLVSSDVLLTHPICRSPEIFAGKTFFEVLSHCNYSAPIPIFSKHISPTSKSSIIHINNGCLNGNISSRSTVMKLISPITKHQCPQRHIKNDDLRRISISRSSYPIVSEHSWIQFSFILNVENYSSIQINLKEDNNLGMLWYQSTCPNEVFCIDDSTSTFKIFNIDLDADYVFCPISNISGFIANEKCVTYSLKRIAHTEIGNKLQILFFLLIGGICLVLGAICVYILVRTHPVLLKGSKRILFVKHKTVDALVLPPKVTVRNDSENEAHPDLNDDNIFTVPANSGNRRFFRNISMRSNKSSAPSYISAVQPSELQLTEWRMRNNFTTEGTSELTVNSWLYNPDSHHYIDVLDFDTTYESLK</sequence>
<keyword evidence="2" id="KW-0732">Signal</keyword>
<dbReference type="EMBL" id="CADEBC010000574">
    <property type="protein sequence ID" value="CAB3255319.1"/>
    <property type="molecule type" value="Genomic_DNA"/>
</dbReference>
<dbReference type="InterPro" id="IPR032675">
    <property type="entry name" value="LRR_dom_sf"/>
</dbReference>
<dbReference type="PANTHER" id="PTHR24369:SF210">
    <property type="entry name" value="CHAOPTIN-RELATED"/>
    <property type="match status" value="1"/>
</dbReference>
<accession>A0A8S1B8Z1</accession>
<reference evidence="5 6" key="1">
    <citation type="submission" date="2020-04" db="EMBL/GenBank/DDBJ databases">
        <authorList>
            <person name="Wallbank WR R."/>
            <person name="Pardo Diaz C."/>
            <person name="Kozak K."/>
            <person name="Martin S."/>
            <person name="Jiggins C."/>
            <person name="Moest M."/>
            <person name="Warren A I."/>
            <person name="Byers J.R.P. K."/>
            <person name="Montejo-Kovacevich G."/>
            <person name="Yen C E."/>
        </authorList>
    </citation>
    <scope>NUCLEOTIDE SEQUENCE [LARGE SCALE GENOMIC DNA]</scope>
</reference>
<keyword evidence="4" id="KW-1133">Transmembrane helix</keyword>
<organism evidence="5 6">
    <name type="scientific">Arctia plantaginis</name>
    <name type="common">Wood tiger moth</name>
    <name type="synonym">Phalaena plantaginis</name>
    <dbReference type="NCBI Taxonomy" id="874455"/>
    <lineage>
        <taxon>Eukaryota</taxon>
        <taxon>Metazoa</taxon>
        <taxon>Ecdysozoa</taxon>
        <taxon>Arthropoda</taxon>
        <taxon>Hexapoda</taxon>
        <taxon>Insecta</taxon>
        <taxon>Pterygota</taxon>
        <taxon>Neoptera</taxon>
        <taxon>Endopterygota</taxon>
        <taxon>Lepidoptera</taxon>
        <taxon>Glossata</taxon>
        <taxon>Ditrysia</taxon>
        <taxon>Noctuoidea</taxon>
        <taxon>Erebidae</taxon>
        <taxon>Arctiinae</taxon>
        <taxon>Arctia</taxon>
    </lineage>
</organism>
<evidence type="ECO:0000256" key="4">
    <source>
        <dbReference type="SAM" id="Phobius"/>
    </source>
</evidence>
<dbReference type="Proteomes" id="UP000494106">
    <property type="component" value="Unassembled WGS sequence"/>
</dbReference>
<keyword evidence="4" id="KW-0472">Membrane</keyword>
<dbReference type="OrthoDB" id="26525at2759"/>
<evidence type="ECO:0000313" key="6">
    <source>
        <dbReference type="Proteomes" id="UP000494106"/>
    </source>
</evidence>
<evidence type="ECO:0000256" key="3">
    <source>
        <dbReference type="ARBA" id="ARBA00022737"/>
    </source>
</evidence>
<dbReference type="PANTHER" id="PTHR24369">
    <property type="entry name" value="ANTIGEN BSP, PUTATIVE-RELATED"/>
    <property type="match status" value="1"/>
</dbReference>
<keyword evidence="1" id="KW-0433">Leucine-rich repeat</keyword>
<keyword evidence="6" id="KW-1185">Reference proteome</keyword>
<feature type="transmembrane region" description="Helical" evidence="4">
    <location>
        <begin position="538"/>
        <end position="560"/>
    </location>
</feature>
<dbReference type="Gene3D" id="3.80.10.10">
    <property type="entry name" value="Ribonuclease Inhibitor"/>
    <property type="match status" value="2"/>
</dbReference>
<protein>
    <recommendedName>
        <fullName evidence="7">LRRCT domain-containing protein</fullName>
    </recommendedName>
</protein>
<dbReference type="SMART" id="SM00369">
    <property type="entry name" value="LRR_TYP"/>
    <property type="match status" value="3"/>
</dbReference>
<evidence type="ECO:0008006" key="7">
    <source>
        <dbReference type="Google" id="ProtNLM"/>
    </source>
</evidence>